<name>A0A7W9UYQ5_9ACTN</name>
<comment type="caution">
    <text evidence="1">The sequence shown here is derived from an EMBL/GenBank/DDBJ whole genome shotgun (WGS) entry which is preliminary data.</text>
</comment>
<evidence type="ECO:0000313" key="1">
    <source>
        <dbReference type="EMBL" id="MBB5936195.1"/>
    </source>
</evidence>
<reference evidence="1 2" key="1">
    <citation type="submission" date="2020-08" db="EMBL/GenBank/DDBJ databases">
        <title>Genomic Encyclopedia of Type Strains, Phase III (KMG-III): the genomes of soil and plant-associated and newly described type strains.</title>
        <authorList>
            <person name="Whitman W."/>
        </authorList>
    </citation>
    <scope>NUCLEOTIDE SEQUENCE [LARGE SCALE GENOMIC DNA]</scope>
    <source>
        <strain evidence="1 2">CECT 8305</strain>
    </source>
</reference>
<accession>A0A7W9UYQ5</accession>
<evidence type="ECO:0000313" key="2">
    <source>
        <dbReference type="Proteomes" id="UP000588098"/>
    </source>
</evidence>
<dbReference type="RefSeq" id="WP_184572816.1">
    <property type="nucleotide sequence ID" value="NZ_JACHJL010000007.1"/>
</dbReference>
<dbReference type="EMBL" id="JACHJL010000007">
    <property type="protein sequence ID" value="MBB5936195.1"/>
    <property type="molecule type" value="Genomic_DNA"/>
</dbReference>
<proteinExistence type="predicted"/>
<organism evidence="1 2">
    <name type="scientific">Streptomyces zagrosensis</name>
    <dbReference type="NCBI Taxonomy" id="1042984"/>
    <lineage>
        <taxon>Bacteria</taxon>
        <taxon>Bacillati</taxon>
        <taxon>Actinomycetota</taxon>
        <taxon>Actinomycetes</taxon>
        <taxon>Kitasatosporales</taxon>
        <taxon>Streptomycetaceae</taxon>
        <taxon>Streptomyces</taxon>
    </lineage>
</organism>
<sequence length="141" mass="15014">MISARHLTLTGQHAVRLSNGATLRFFLADASTHAEVGTGTGTSTSTSTNASDPVCGWEQVTDIEFQLAYETALFDPDELEHGNLRPNPHRVQLTLDALAGPGAFCWLDGADKAGLMTNNGKTPEECGLDLAEIRRNTEGAS</sequence>
<protein>
    <submittedName>
        <fullName evidence="1">Uncharacterized protein</fullName>
    </submittedName>
</protein>
<dbReference type="Proteomes" id="UP000588098">
    <property type="component" value="Unassembled WGS sequence"/>
</dbReference>
<keyword evidence="2" id="KW-1185">Reference proteome</keyword>
<gene>
    <name evidence="1" type="ORF">FHS42_003270</name>
</gene>
<dbReference type="AlphaFoldDB" id="A0A7W9UYQ5"/>